<evidence type="ECO:0000313" key="3">
    <source>
        <dbReference type="Proteomes" id="UP000284702"/>
    </source>
</evidence>
<protein>
    <submittedName>
        <fullName evidence="2">Uncharacterized protein</fullName>
    </submittedName>
</protein>
<sequence length="155" mass="16951">VGELFFNREKPKYCGRPLEMVLTANLQHFNLDAHHNQSTLFFVLSMFASFGYVIAACGSVTPCENAVTITRGCQRASARRRWAVWILDAAAHCNRLSLGVSTTIASNALAAKMYPNAINMDRGMNSVPLSGAEKLKYSSSGFATSSKGHNNVEFQ</sequence>
<name>A0A3R7XR77_APHAT</name>
<keyword evidence="1" id="KW-0472">Membrane</keyword>
<accession>A0A3R7XR77</accession>
<evidence type="ECO:0000256" key="1">
    <source>
        <dbReference type="SAM" id="Phobius"/>
    </source>
</evidence>
<dbReference type="AlphaFoldDB" id="A0A3R7XR77"/>
<organism evidence="2 3">
    <name type="scientific">Aphanomyces astaci</name>
    <name type="common">Crayfish plague agent</name>
    <dbReference type="NCBI Taxonomy" id="112090"/>
    <lineage>
        <taxon>Eukaryota</taxon>
        <taxon>Sar</taxon>
        <taxon>Stramenopiles</taxon>
        <taxon>Oomycota</taxon>
        <taxon>Saprolegniomycetes</taxon>
        <taxon>Saprolegniales</taxon>
        <taxon>Verrucalvaceae</taxon>
        <taxon>Aphanomyces</taxon>
    </lineage>
</organism>
<comment type="caution">
    <text evidence="2">The sequence shown here is derived from an EMBL/GenBank/DDBJ whole genome shotgun (WGS) entry which is preliminary data.</text>
</comment>
<dbReference type="Proteomes" id="UP000284702">
    <property type="component" value="Unassembled WGS sequence"/>
</dbReference>
<proteinExistence type="predicted"/>
<gene>
    <name evidence="2" type="ORF">B5M09_012102</name>
</gene>
<dbReference type="EMBL" id="MZMZ02003706">
    <property type="protein sequence ID" value="RQM20922.1"/>
    <property type="molecule type" value="Genomic_DNA"/>
</dbReference>
<evidence type="ECO:0000313" key="2">
    <source>
        <dbReference type="EMBL" id="RQM20922.1"/>
    </source>
</evidence>
<feature type="non-terminal residue" evidence="2">
    <location>
        <position position="1"/>
    </location>
</feature>
<reference evidence="2" key="1">
    <citation type="submission" date="2018-07" db="EMBL/GenBank/DDBJ databases">
        <title>Annotation of Aphanomyces astaci genome assembly.</title>
        <authorList>
            <person name="Studholme D.J."/>
        </authorList>
    </citation>
    <scope>NUCLEOTIDE SEQUENCE [LARGE SCALE GENOMIC DNA]</scope>
    <source>
        <strain evidence="2">Pc</strain>
    </source>
</reference>
<keyword evidence="1" id="KW-1133">Transmembrane helix</keyword>
<keyword evidence="1" id="KW-0812">Transmembrane</keyword>
<keyword evidence="3" id="KW-1185">Reference proteome</keyword>
<dbReference type="VEuPathDB" id="FungiDB:H257_16059"/>
<feature type="transmembrane region" description="Helical" evidence="1">
    <location>
        <begin position="40"/>
        <end position="61"/>
    </location>
</feature>